<name>A0A7X0X1V9_LISSE</name>
<dbReference type="EMBL" id="JAARRG010000004">
    <property type="protein sequence ID" value="MBC1486055.1"/>
    <property type="molecule type" value="Genomic_DNA"/>
</dbReference>
<comment type="caution">
    <text evidence="1">The sequence shown here is derived from an EMBL/GenBank/DDBJ whole genome shotgun (WGS) entry which is preliminary data.</text>
</comment>
<proteinExistence type="predicted"/>
<sequence>MAQQLINTKLLGELAYDTEKGLSIDTTVLLDNQEIAIDFDIFENITLTEDYQNIARLTNQIPELCQKAKTELLQQFVEGNATIDYYFEFHLEELTEDVLEKFAVENVENIAKDSLIKGLVLSQVWFAQNDKNELDLTFDFRIIPEYSDELLVVRFDNTGKITDIVHES</sequence>
<reference evidence="1 2" key="1">
    <citation type="submission" date="2020-03" db="EMBL/GenBank/DDBJ databases">
        <title>Soil Listeria distribution.</title>
        <authorList>
            <person name="Liao J."/>
            <person name="Wiedmann M."/>
        </authorList>
    </citation>
    <scope>NUCLEOTIDE SEQUENCE [LARGE SCALE GENOMIC DNA]</scope>
    <source>
        <strain evidence="1 2">FSL L7-1560</strain>
    </source>
</reference>
<dbReference type="Proteomes" id="UP000523362">
    <property type="component" value="Unassembled WGS sequence"/>
</dbReference>
<accession>A0A7X0X1V9</accession>
<evidence type="ECO:0000313" key="2">
    <source>
        <dbReference type="Proteomes" id="UP000523362"/>
    </source>
</evidence>
<protein>
    <submittedName>
        <fullName evidence="1">DUF2004 domain-containing protein</fullName>
    </submittedName>
</protein>
<dbReference type="AlphaFoldDB" id="A0A7X0X1V9"/>
<evidence type="ECO:0000313" key="1">
    <source>
        <dbReference type="EMBL" id="MBC1486055.1"/>
    </source>
</evidence>
<organism evidence="1 2">
    <name type="scientific">Listeria seeligeri</name>
    <dbReference type="NCBI Taxonomy" id="1640"/>
    <lineage>
        <taxon>Bacteria</taxon>
        <taxon>Bacillati</taxon>
        <taxon>Bacillota</taxon>
        <taxon>Bacilli</taxon>
        <taxon>Bacillales</taxon>
        <taxon>Listeriaceae</taxon>
        <taxon>Listeria</taxon>
    </lineage>
</organism>
<gene>
    <name evidence="1" type="ORF">HB897_07430</name>
</gene>
<dbReference type="RefSeq" id="WP_185383633.1">
    <property type="nucleotide sequence ID" value="NZ_JAARRG010000004.1"/>
</dbReference>